<proteinExistence type="predicted"/>
<gene>
    <name evidence="1" type="ORF">AW09_001861</name>
</gene>
<organism evidence="1 2">
    <name type="scientific">Candidatus Accumulibacter phosphatis</name>
    <dbReference type="NCBI Taxonomy" id="327160"/>
    <lineage>
        <taxon>Bacteria</taxon>
        <taxon>Pseudomonadati</taxon>
        <taxon>Pseudomonadota</taxon>
        <taxon>Betaproteobacteria</taxon>
        <taxon>Candidatus Accumulibacter</taxon>
    </lineage>
</organism>
<dbReference type="EMBL" id="JDVG02000317">
    <property type="protein sequence ID" value="KFB72922.1"/>
    <property type="molecule type" value="Genomic_DNA"/>
</dbReference>
<protein>
    <submittedName>
        <fullName evidence="1">Uncharacterized protein</fullName>
    </submittedName>
</protein>
<sequence length="296" mass="33231">MVHRRHAADGITIGAVNRGHVGDQGVADIFQFTRQNVHQGDVTALAGAVEGDFLAAVEFHDLGAELARLFAVLVWRERLDLRIVHDVLDDTDIGRDTLVGERVAVTLVLEGQERQDVYPQHVRWHENDWFEILANFNARLQRQYLIELEGVRFMDQLVIRRVEMEAEFIGDGFDLLIEVGDCLHDFGFAAHVAAQLFAFRIEDGVQESARPFFDLVERVVGHLCLHPGQTLAPHGNVVFEDLEGLHHAQRVVTGRGHGDVSGNEEIVIKLADFAIRGAHHGQRIPPPTRGEIRHFP</sequence>
<evidence type="ECO:0000313" key="1">
    <source>
        <dbReference type="EMBL" id="KFB72922.1"/>
    </source>
</evidence>
<accession>A0A080LW22</accession>
<comment type="caution">
    <text evidence="1">The sequence shown here is derived from an EMBL/GenBank/DDBJ whole genome shotgun (WGS) entry which is preliminary data.</text>
</comment>
<dbReference type="Proteomes" id="UP000020077">
    <property type="component" value="Unassembled WGS sequence"/>
</dbReference>
<reference evidence="1 2" key="1">
    <citation type="submission" date="2014-02" db="EMBL/GenBank/DDBJ databases">
        <title>Expanding our view of genomic diversity in Candidatus Accumulibacter clades.</title>
        <authorList>
            <person name="Skennerton C.T."/>
            <person name="Barr J.J."/>
            <person name="Slater F.R."/>
            <person name="Bond P.L."/>
            <person name="Tyson G.W."/>
        </authorList>
    </citation>
    <scope>NUCLEOTIDE SEQUENCE [LARGE SCALE GENOMIC DNA]</scope>
    <source>
        <strain evidence="2">BA-91</strain>
    </source>
</reference>
<dbReference type="AlphaFoldDB" id="A0A080LW22"/>
<name>A0A080LW22_9PROT</name>
<evidence type="ECO:0000313" key="2">
    <source>
        <dbReference type="Proteomes" id="UP000020077"/>
    </source>
</evidence>